<dbReference type="Proteomes" id="UP000648722">
    <property type="component" value="Unassembled WGS sequence"/>
</dbReference>
<reference evidence="3" key="1">
    <citation type="journal article" date="2019" name="Int. J. Syst. Evol. Microbiol.">
        <title>The Global Catalogue of Microorganisms (GCM) 10K type strain sequencing project: providing services to taxonomists for standard genome sequencing and annotation.</title>
        <authorList>
            <consortium name="The Broad Institute Genomics Platform"/>
            <consortium name="The Broad Institute Genome Sequencing Center for Infectious Disease"/>
            <person name="Wu L."/>
            <person name="Ma J."/>
        </authorList>
    </citation>
    <scope>NUCLEOTIDE SEQUENCE [LARGE SCALE GENOMIC DNA]</scope>
    <source>
        <strain evidence="3">CGMCC 1.12766</strain>
    </source>
</reference>
<sequence>MPCWTEGPGVPLVAPQADKSSAAPATQTAMRESRDIGTSAELGNTDCVMDRVLITAAAGTAPGCVSRQSYRCDRSGATADLTIPAAWREC</sequence>
<evidence type="ECO:0000256" key="1">
    <source>
        <dbReference type="SAM" id="MobiDB-lite"/>
    </source>
</evidence>
<gene>
    <name evidence="2" type="ORF">GCM10007420_09610</name>
</gene>
<evidence type="ECO:0000313" key="2">
    <source>
        <dbReference type="EMBL" id="GGG96070.1"/>
    </source>
</evidence>
<dbReference type="EMBL" id="BMFS01000003">
    <property type="protein sequence ID" value="GGG96070.1"/>
    <property type="molecule type" value="Genomic_DNA"/>
</dbReference>
<feature type="region of interest" description="Disordered" evidence="1">
    <location>
        <begin position="1"/>
        <end position="37"/>
    </location>
</feature>
<comment type="caution">
    <text evidence="2">The sequence shown here is derived from an EMBL/GenBank/DDBJ whole genome shotgun (WGS) entry which is preliminary data.</text>
</comment>
<proteinExistence type="predicted"/>
<protein>
    <submittedName>
        <fullName evidence="2">Uncharacterized protein</fullName>
    </submittedName>
</protein>
<name>A0ABQ1XKK6_9PROT</name>
<evidence type="ECO:0000313" key="3">
    <source>
        <dbReference type="Proteomes" id="UP000648722"/>
    </source>
</evidence>
<accession>A0ABQ1XKK6</accession>
<keyword evidence="3" id="KW-1185">Reference proteome</keyword>
<organism evidence="2 3">
    <name type="scientific">Glycocaulis albus</name>
    <dbReference type="NCBI Taxonomy" id="1382801"/>
    <lineage>
        <taxon>Bacteria</taxon>
        <taxon>Pseudomonadati</taxon>
        <taxon>Pseudomonadota</taxon>
        <taxon>Alphaproteobacteria</taxon>
        <taxon>Maricaulales</taxon>
        <taxon>Maricaulaceae</taxon>
        <taxon>Glycocaulis</taxon>
    </lineage>
</organism>